<dbReference type="EMBL" id="NTXF01000006">
    <property type="protein sequence ID" value="PEX51442.1"/>
    <property type="molecule type" value="Genomic_DNA"/>
</dbReference>
<keyword evidence="1" id="KW-1133">Transmembrane helix</keyword>
<reference evidence="2 8" key="1">
    <citation type="submission" date="2017-03" db="EMBL/GenBank/DDBJ databases">
        <title>Complete genome sequence of Bacillus thuringiensis L-7601, a novel melanin producing strain.</title>
        <authorList>
            <person name="Cai J."/>
            <person name="Cao Z."/>
            <person name="Tan T."/>
        </authorList>
    </citation>
    <scope>NUCLEOTIDE SEQUENCE [LARGE SCALE GENOMIC DNA]</scope>
    <source>
        <strain evidence="2 8">L-7601</strain>
    </source>
</reference>
<dbReference type="EMBL" id="NVNL01000026">
    <property type="protein sequence ID" value="PEA88648.1"/>
    <property type="molecule type" value="Genomic_DNA"/>
</dbReference>
<sequence>MADKYKFLILIVTAFFSFFSLIKDFRNTSKSFFWGSFLILTSFMILLIHALDLTQILIYPKQIALEFITIPRKLFLPSVTEAASFPTTLR</sequence>
<gene>
    <name evidence="2" type="ORF">B4918_13385</name>
    <name evidence="7" type="ORF">CN398_07855</name>
    <name evidence="6" type="ORF">CN461_09025</name>
    <name evidence="5" type="ORF">CON71_17855</name>
    <name evidence="3" type="ORF">FO599_09815</name>
    <name evidence="4" type="ORF">U2F49_10300</name>
</gene>
<reference evidence="9 10" key="2">
    <citation type="submission" date="2017-09" db="EMBL/GenBank/DDBJ databases">
        <title>Large-scale bioinformatics analysis of Bacillus genomes uncovers conserved roles of natural products in bacterial physiology.</title>
        <authorList>
            <consortium name="Agbiome Team Llc"/>
            <person name="Bleich R.M."/>
            <person name="Kirk G.J."/>
            <person name="Santa Maria K.C."/>
            <person name="Allen S.E."/>
            <person name="Farag S."/>
            <person name="Shank E.A."/>
            <person name="Bowers A."/>
        </authorList>
    </citation>
    <scope>NUCLEOTIDE SEQUENCE [LARGE SCALE GENOMIC DNA]</scope>
    <source>
        <strain evidence="6 10">AFS007900</strain>
        <strain evidence="7 9">AFS015413</strain>
    </source>
</reference>
<evidence type="ECO:0000313" key="6">
    <source>
        <dbReference type="EMBL" id="PEX51442.1"/>
    </source>
</evidence>
<proteinExistence type="predicted"/>
<feature type="transmembrane region" description="Helical" evidence="1">
    <location>
        <begin position="31"/>
        <end position="51"/>
    </location>
</feature>
<dbReference type="EMBL" id="NTUS01000022">
    <property type="protein sequence ID" value="PFB08457.1"/>
    <property type="molecule type" value="Genomic_DNA"/>
</dbReference>
<evidence type="ECO:0000313" key="5">
    <source>
        <dbReference type="EMBL" id="PEA88648.1"/>
    </source>
</evidence>
<evidence type="ECO:0000313" key="9">
    <source>
        <dbReference type="Proteomes" id="UP000220397"/>
    </source>
</evidence>
<dbReference type="EMBL" id="VKQN01000008">
    <property type="protein sequence ID" value="MDR4176414.1"/>
    <property type="molecule type" value="Genomic_DNA"/>
</dbReference>
<dbReference type="Proteomes" id="UP000220397">
    <property type="component" value="Unassembled WGS sequence"/>
</dbReference>
<reference evidence="5 11" key="3">
    <citation type="submission" date="2017-09" db="EMBL/GenBank/DDBJ databases">
        <title>Large-scale bioinformatics analysis of Bacillus genomes uncovers conserved roles of natural products in bacterial physiology.</title>
        <authorList>
            <consortium name="Agbiome Team Llc"/>
            <person name="Bleich R.M."/>
            <person name="Grubbs K.J."/>
            <person name="Santa Maria K.C."/>
            <person name="Allen S.E."/>
            <person name="Farag S."/>
            <person name="Shank E.A."/>
            <person name="Bowers A."/>
        </authorList>
    </citation>
    <scope>NUCLEOTIDE SEQUENCE [LARGE SCALE GENOMIC DNA]</scope>
    <source>
        <strain evidence="5 11">AFS089089</strain>
    </source>
</reference>
<reference evidence="3" key="4">
    <citation type="submission" date="2019-07" db="EMBL/GenBank/DDBJ databases">
        <title>Phylogenomic Reclassification of ATCC Bacillus Strains and Various Taxa within the Genus Bacillus.</title>
        <authorList>
            <person name="Riojas M.A."/>
            <person name="Frank A.M."/>
            <person name="Fenn S.L."/>
            <person name="King S.P."/>
            <person name="Brower S.M."/>
            <person name="Hazbon M.H."/>
        </authorList>
    </citation>
    <scope>NUCLEOTIDE SEQUENCE</scope>
    <source>
        <strain evidence="3">ATCC 35646</strain>
    </source>
</reference>
<evidence type="ECO:0000313" key="8">
    <source>
        <dbReference type="Proteomes" id="UP000191057"/>
    </source>
</evidence>
<evidence type="ECO:0000256" key="1">
    <source>
        <dbReference type="SAM" id="Phobius"/>
    </source>
</evidence>
<dbReference type="Proteomes" id="UP000220502">
    <property type="component" value="Unassembled WGS sequence"/>
</dbReference>
<evidence type="ECO:0000313" key="4">
    <source>
        <dbReference type="EMBL" id="MDZ5476686.1"/>
    </source>
</evidence>
<evidence type="ECO:0000313" key="11">
    <source>
        <dbReference type="Proteomes" id="UP000220702"/>
    </source>
</evidence>
<evidence type="ECO:0000313" key="3">
    <source>
        <dbReference type="EMBL" id="MDR4176414.1"/>
    </source>
</evidence>
<evidence type="ECO:0008006" key="12">
    <source>
        <dbReference type="Google" id="ProtNLM"/>
    </source>
</evidence>
<organism evidence="5 11">
    <name type="scientific">Bacillus thuringiensis</name>
    <dbReference type="NCBI Taxonomy" id="1428"/>
    <lineage>
        <taxon>Bacteria</taxon>
        <taxon>Bacillati</taxon>
        <taxon>Bacillota</taxon>
        <taxon>Bacilli</taxon>
        <taxon>Bacillales</taxon>
        <taxon>Bacillaceae</taxon>
        <taxon>Bacillus</taxon>
        <taxon>Bacillus cereus group</taxon>
    </lineage>
</organism>
<keyword evidence="1" id="KW-0812">Transmembrane</keyword>
<dbReference type="EMBL" id="JAXOTW010000004">
    <property type="protein sequence ID" value="MDZ5476686.1"/>
    <property type="molecule type" value="Genomic_DNA"/>
</dbReference>
<evidence type="ECO:0000313" key="2">
    <source>
        <dbReference type="EMBL" id="AQY38912.1"/>
    </source>
</evidence>
<dbReference type="Proteomes" id="UP001181533">
    <property type="component" value="Unassembled WGS sequence"/>
</dbReference>
<name>A0A9Q1ZWP7_BACTU</name>
<dbReference type="Proteomes" id="UP000220702">
    <property type="component" value="Unassembled WGS sequence"/>
</dbReference>
<protein>
    <recommendedName>
        <fullName evidence="12">Group-specific protein</fullName>
    </recommendedName>
</protein>
<evidence type="ECO:0000313" key="10">
    <source>
        <dbReference type="Proteomes" id="UP000220502"/>
    </source>
</evidence>
<dbReference type="Proteomes" id="UP001292252">
    <property type="component" value="Unassembled WGS sequence"/>
</dbReference>
<dbReference type="RefSeq" id="WP_000774122.1">
    <property type="nucleotide sequence ID" value="NZ_CABLCE010000001.1"/>
</dbReference>
<dbReference type="EMBL" id="CP020002">
    <property type="protein sequence ID" value="AQY38912.1"/>
    <property type="molecule type" value="Genomic_DNA"/>
</dbReference>
<dbReference type="AlphaFoldDB" id="A0A9Q1ZWP7"/>
<dbReference type="Proteomes" id="UP000191057">
    <property type="component" value="Chromosome"/>
</dbReference>
<keyword evidence="1" id="KW-0472">Membrane</keyword>
<reference evidence="4" key="5">
    <citation type="submission" date="2023-12" db="EMBL/GenBank/DDBJ databases">
        <title>Genome sequence of Bacillus thuringiensis strain SS10.</title>
        <authorList>
            <person name="Rouis S."/>
        </authorList>
    </citation>
    <scope>NUCLEOTIDE SEQUENCE</scope>
    <source>
        <strain evidence="4">SS10</strain>
    </source>
</reference>
<accession>A0A9Q1ZWP7</accession>
<feature type="transmembrane region" description="Helical" evidence="1">
    <location>
        <begin position="7"/>
        <end position="25"/>
    </location>
</feature>
<evidence type="ECO:0000313" key="7">
    <source>
        <dbReference type="EMBL" id="PFB08457.1"/>
    </source>
</evidence>